<dbReference type="GO" id="GO:0043531">
    <property type="term" value="F:ADP binding"/>
    <property type="evidence" value="ECO:0007669"/>
    <property type="project" value="InterPro"/>
</dbReference>
<dbReference type="InterPro" id="IPR011990">
    <property type="entry name" value="TPR-like_helical_dom_sf"/>
</dbReference>
<comment type="caution">
    <text evidence="2">The sequence shown here is derived from an EMBL/GenBank/DDBJ whole genome shotgun (WGS) entry which is preliminary data.</text>
</comment>
<organism evidence="2 3">
    <name type="scientific">Nonomuraea thailandensis</name>
    <dbReference type="NCBI Taxonomy" id="1188745"/>
    <lineage>
        <taxon>Bacteria</taxon>
        <taxon>Bacillati</taxon>
        <taxon>Actinomycetota</taxon>
        <taxon>Actinomycetes</taxon>
        <taxon>Streptosporangiales</taxon>
        <taxon>Streptosporangiaceae</taxon>
        <taxon>Nonomuraea</taxon>
    </lineage>
</organism>
<accession>A0A9X2GQR0</accession>
<dbReference type="Pfam" id="PF13424">
    <property type="entry name" value="TPR_12"/>
    <property type="match status" value="1"/>
</dbReference>
<feature type="compositionally biased region" description="Basic and acidic residues" evidence="1">
    <location>
        <begin position="42"/>
        <end position="57"/>
    </location>
</feature>
<gene>
    <name evidence="2" type="ORF">HD597_006991</name>
</gene>
<evidence type="ECO:0000256" key="1">
    <source>
        <dbReference type="SAM" id="MobiDB-lite"/>
    </source>
</evidence>
<evidence type="ECO:0000313" key="3">
    <source>
        <dbReference type="Proteomes" id="UP001139648"/>
    </source>
</evidence>
<sequence>MSSAGDNTGISSTGDQARNVQLQARTSEQGSVFQAAGDLSVHHDSSGLRRPLPHAERVPVPPGLNGLPRRPAAAFVGRDAALTALRQALEDKPGAGVISQAVLGLGGVGKSELALQYAHRHRQDYELVWWIDADSPDRIRTGLAALAQALTCGIDSVAAEQATVEEAAGWAVSWLAAHPGWLVIFDNVEEVADVEPYLAGLAHGHVLITTRRDVGWQHLDIAPVRLELLSRPAAIALLAGLIGPPDSANAGALEDLAEQLGDLPLALTQAGAYIARTPRMTLTRYLDLLKNVPARVYATATPAGGDAERVVAKVLTLSHTRIQAINPLAIRVLNLLACYAPDNLPCSVLDTLPETDPIQAGEALALLASYSLITLTPSPADLQHGEPEDLVSVHRLIQAVTLHQLTPDQRDHNHQVAAELILDALPDDPDTIDDWPAYRALLPHALSVLPPGSPGLRRLAAYLGASGDYSTAVQLQQDLCTHAVATLGAEHPDTLTARHNLAVWMGEAGDAATARDQLAALLPIRESVQGAEHPGTLAVRHQLAYWTGRAGDAAAARDQLAALLPIRESVQGAEHPGTLAVRHQLAYWTGRAGDAAAARDQFAALLPHPRASPGRRTRRDPEGPGQPHLLDGCGGGRDRRPRPVRRPAPHPRARARRRTSQHFDHPAQPRPLDGEGGGEGAGW</sequence>
<evidence type="ECO:0000313" key="2">
    <source>
        <dbReference type="EMBL" id="MCP2359971.1"/>
    </source>
</evidence>
<dbReference type="SUPFAM" id="SSF52540">
    <property type="entry name" value="P-loop containing nucleoside triphosphate hydrolases"/>
    <property type="match status" value="1"/>
</dbReference>
<dbReference type="PANTHER" id="PTHR35205:SF1">
    <property type="entry name" value="ZU5 DOMAIN-CONTAINING PROTEIN"/>
    <property type="match status" value="1"/>
</dbReference>
<name>A0A9X2GQR0_9ACTN</name>
<dbReference type="RefSeq" id="WP_253747466.1">
    <property type="nucleotide sequence ID" value="NZ_BAABKA010000060.1"/>
</dbReference>
<feature type="compositionally biased region" description="Basic residues" evidence="1">
    <location>
        <begin position="639"/>
        <end position="660"/>
    </location>
</feature>
<feature type="region of interest" description="Disordered" evidence="1">
    <location>
        <begin position="606"/>
        <end position="683"/>
    </location>
</feature>
<dbReference type="InterPro" id="IPR027417">
    <property type="entry name" value="P-loop_NTPase"/>
</dbReference>
<dbReference type="Gene3D" id="1.25.40.10">
    <property type="entry name" value="Tetratricopeptide repeat domain"/>
    <property type="match status" value="1"/>
</dbReference>
<dbReference type="EMBL" id="JAMZEB010000002">
    <property type="protein sequence ID" value="MCP2359971.1"/>
    <property type="molecule type" value="Genomic_DNA"/>
</dbReference>
<dbReference type="PANTHER" id="PTHR35205">
    <property type="entry name" value="NB-ARC AND TPR DOMAIN PROTEIN"/>
    <property type="match status" value="1"/>
</dbReference>
<feature type="region of interest" description="Disordered" evidence="1">
    <location>
        <begin position="42"/>
        <end position="66"/>
    </location>
</feature>
<feature type="compositionally biased region" description="Gly residues" evidence="1">
    <location>
        <begin position="674"/>
        <end position="683"/>
    </location>
</feature>
<evidence type="ECO:0008006" key="4">
    <source>
        <dbReference type="Google" id="ProtNLM"/>
    </source>
</evidence>
<dbReference type="AlphaFoldDB" id="A0A9X2GQR0"/>
<dbReference type="Gene3D" id="3.40.50.300">
    <property type="entry name" value="P-loop containing nucleotide triphosphate hydrolases"/>
    <property type="match status" value="1"/>
</dbReference>
<reference evidence="2" key="1">
    <citation type="submission" date="2022-06" db="EMBL/GenBank/DDBJ databases">
        <title>Sequencing the genomes of 1000 actinobacteria strains.</title>
        <authorList>
            <person name="Klenk H.-P."/>
        </authorList>
    </citation>
    <scope>NUCLEOTIDE SEQUENCE</scope>
    <source>
        <strain evidence="2">DSM 46694</strain>
    </source>
</reference>
<proteinExistence type="predicted"/>
<keyword evidence="3" id="KW-1185">Reference proteome</keyword>
<protein>
    <recommendedName>
        <fullName evidence="4">Tetratricopeptide repeat protein</fullName>
    </recommendedName>
</protein>
<dbReference type="Proteomes" id="UP001139648">
    <property type="component" value="Unassembled WGS sequence"/>
</dbReference>